<name>A0A699TJG2_TANCI</name>
<protein>
    <submittedName>
        <fullName evidence="2">Uncharacterized protein</fullName>
    </submittedName>
</protein>
<evidence type="ECO:0000313" key="2">
    <source>
        <dbReference type="EMBL" id="GFD09491.1"/>
    </source>
</evidence>
<feature type="compositionally biased region" description="Gly residues" evidence="1">
    <location>
        <begin position="125"/>
        <end position="137"/>
    </location>
</feature>
<feature type="compositionally biased region" description="Gly residues" evidence="1">
    <location>
        <begin position="154"/>
        <end position="165"/>
    </location>
</feature>
<feature type="non-terminal residue" evidence="2">
    <location>
        <position position="1"/>
    </location>
</feature>
<dbReference type="EMBL" id="BKCJ011245893">
    <property type="protein sequence ID" value="GFD09491.1"/>
    <property type="molecule type" value="Genomic_DNA"/>
</dbReference>
<comment type="caution">
    <text evidence="2">The sequence shown here is derived from an EMBL/GenBank/DDBJ whole genome shotgun (WGS) entry which is preliminary data.</text>
</comment>
<feature type="non-terminal residue" evidence="2">
    <location>
        <position position="165"/>
    </location>
</feature>
<feature type="region of interest" description="Disordered" evidence="1">
    <location>
        <begin position="125"/>
        <end position="165"/>
    </location>
</feature>
<reference evidence="2" key="1">
    <citation type="journal article" date="2019" name="Sci. Rep.">
        <title>Draft genome of Tanacetum cinerariifolium, the natural source of mosquito coil.</title>
        <authorList>
            <person name="Yamashiro T."/>
            <person name="Shiraishi A."/>
            <person name="Satake H."/>
            <person name="Nakayama K."/>
        </authorList>
    </citation>
    <scope>NUCLEOTIDE SEQUENCE</scope>
</reference>
<evidence type="ECO:0000256" key="1">
    <source>
        <dbReference type="SAM" id="MobiDB-lite"/>
    </source>
</evidence>
<dbReference type="AlphaFoldDB" id="A0A699TJG2"/>
<sequence>GVREDGQATGAGGRAAHAYHPHGREGVGAIQVYLPQAVVEGAGPGGQLRIAEGVGVGLGGGALRGHLGEAGLRHAVVGRVAGAAHAGPGAAGAGYTLKERQARVGGGPDVEVALHALAGAVAAEGGAGGAHHGGEAGGCAAAGRREHEAQAPEGFGGAGQGAGHG</sequence>
<proteinExistence type="predicted"/>
<gene>
    <name evidence="2" type="ORF">Tci_881460</name>
</gene>
<feature type="region of interest" description="Disordered" evidence="1">
    <location>
        <begin position="1"/>
        <end position="20"/>
    </location>
</feature>
<organism evidence="2">
    <name type="scientific">Tanacetum cinerariifolium</name>
    <name type="common">Dalmatian daisy</name>
    <name type="synonym">Chrysanthemum cinerariifolium</name>
    <dbReference type="NCBI Taxonomy" id="118510"/>
    <lineage>
        <taxon>Eukaryota</taxon>
        <taxon>Viridiplantae</taxon>
        <taxon>Streptophyta</taxon>
        <taxon>Embryophyta</taxon>
        <taxon>Tracheophyta</taxon>
        <taxon>Spermatophyta</taxon>
        <taxon>Magnoliopsida</taxon>
        <taxon>eudicotyledons</taxon>
        <taxon>Gunneridae</taxon>
        <taxon>Pentapetalae</taxon>
        <taxon>asterids</taxon>
        <taxon>campanulids</taxon>
        <taxon>Asterales</taxon>
        <taxon>Asteraceae</taxon>
        <taxon>Asteroideae</taxon>
        <taxon>Anthemideae</taxon>
        <taxon>Anthemidinae</taxon>
        <taxon>Tanacetum</taxon>
    </lineage>
</organism>
<accession>A0A699TJG2</accession>